<keyword evidence="2" id="KW-1185">Reference proteome</keyword>
<evidence type="ECO:0000313" key="1">
    <source>
        <dbReference type="EMBL" id="ANN18486.1"/>
    </source>
</evidence>
<gene>
    <name evidence="1" type="ORF">SD37_24575</name>
</gene>
<sequence length="185" mass="19157">MPLELATAVAAPAAAADIRCTDVEPPVTGPLGEPATVHGGMPFEKVVIVGHPDVDCGILAGITHLPSEPASTLGSDPLYFVTKPEARAGLFSATENTDPGVIEADEATKDQVSVPGMGTVAVCSCSGTARAAGRPAEAPFYGPEAELSTYVLPGAEHSPALHRNVSLYRDTTREWMRDKVVVALP</sequence>
<name>A0A193C1T7_AMYOR</name>
<dbReference type="KEGG" id="aori:SD37_24575"/>
<accession>A0A193C1T7</accession>
<dbReference type="Proteomes" id="UP000093695">
    <property type="component" value="Chromosome"/>
</dbReference>
<dbReference type="STRING" id="31958.SD37_24575"/>
<reference evidence="1 2" key="1">
    <citation type="journal article" date="2015" name="Genome Announc.">
        <title>Draft Genome Sequence of Norvancomycin-Producing Strain Amycolatopsis orientalis CPCC200066.</title>
        <authorList>
            <person name="Lei X."/>
            <person name="Yuan F."/>
            <person name="Shi Y."/>
            <person name="Li X."/>
            <person name="Wang L."/>
            <person name="Hong B."/>
        </authorList>
    </citation>
    <scope>NUCLEOTIDE SEQUENCE [LARGE SCALE GENOMIC DNA]</scope>
    <source>
        <strain evidence="1 2">B-37</strain>
    </source>
</reference>
<organism evidence="1 2">
    <name type="scientific">Amycolatopsis orientalis</name>
    <name type="common">Nocardia orientalis</name>
    <dbReference type="NCBI Taxonomy" id="31958"/>
    <lineage>
        <taxon>Bacteria</taxon>
        <taxon>Bacillati</taxon>
        <taxon>Actinomycetota</taxon>
        <taxon>Actinomycetes</taxon>
        <taxon>Pseudonocardiales</taxon>
        <taxon>Pseudonocardiaceae</taxon>
        <taxon>Amycolatopsis</taxon>
    </lineage>
</organism>
<protein>
    <submittedName>
        <fullName evidence="1">Uncharacterized protein</fullName>
    </submittedName>
</protein>
<dbReference type="EMBL" id="CP016174">
    <property type="protein sequence ID" value="ANN18486.1"/>
    <property type="molecule type" value="Genomic_DNA"/>
</dbReference>
<evidence type="ECO:0000313" key="2">
    <source>
        <dbReference type="Proteomes" id="UP000093695"/>
    </source>
</evidence>
<dbReference type="AlphaFoldDB" id="A0A193C1T7"/>
<proteinExistence type="predicted"/>
<dbReference type="RefSeq" id="WP_044856672.1">
    <property type="nucleotide sequence ID" value="NZ_CP016174.1"/>
</dbReference>